<reference evidence="17 18" key="1">
    <citation type="submission" date="2018-10" db="EMBL/GenBank/DDBJ databases">
        <title>Comparative functional genomics of the obligate endosymbiont Buchnera aphidicola.</title>
        <authorList>
            <person name="Chong R.A."/>
        </authorList>
    </citation>
    <scope>NUCLEOTIDE SEQUENCE [LARGE SCALE GENOMIC DNA]</scope>
    <source>
        <strain evidence="17 18">Ska</strain>
    </source>
</reference>
<dbReference type="InterPro" id="IPR006258">
    <property type="entry name" value="Lipoamide_DH"/>
</dbReference>
<evidence type="ECO:0000256" key="6">
    <source>
        <dbReference type="ARBA" id="ARBA00023002"/>
    </source>
</evidence>
<evidence type="ECO:0000256" key="7">
    <source>
        <dbReference type="ARBA" id="ARBA00023027"/>
    </source>
</evidence>
<dbReference type="InterPro" id="IPR016156">
    <property type="entry name" value="FAD/NAD-linked_Rdtase_dimer_sf"/>
</dbReference>
<keyword evidence="8" id="KW-1015">Disulfide bond</keyword>
<dbReference type="InterPro" id="IPR050151">
    <property type="entry name" value="Class-I_Pyr_Nuc-Dis_Oxidored"/>
</dbReference>
<dbReference type="PROSITE" id="PS00076">
    <property type="entry name" value="PYRIDINE_REDOX_1"/>
    <property type="match status" value="1"/>
</dbReference>
<dbReference type="SUPFAM" id="SSF51905">
    <property type="entry name" value="FAD/NAD(P)-binding domain"/>
    <property type="match status" value="1"/>
</dbReference>
<dbReference type="Proteomes" id="UP000298685">
    <property type="component" value="Chromosome"/>
</dbReference>
<dbReference type="InterPro" id="IPR036188">
    <property type="entry name" value="FAD/NAD-bd_sf"/>
</dbReference>
<evidence type="ECO:0000256" key="10">
    <source>
        <dbReference type="ARBA" id="ARBA00049187"/>
    </source>
</evidence>
<feature type="active site" description="Proton acceptor" evidence="11">
    <location>
        <position position="444"/>
    </location>
</feature>
<feature type="binding site" evidence="12">
    <location>
        <begin position="145"/>
        <end position="147"/>
    </location>
    <ligand>
        <name>FAD</name>
        <dbReference type="ChEBI" id="CHEBI:57692"/>
    </ligand>
</feature>
<keyword evidence="6 14" id="KW-0560">Oxidoreductase</keyword>
<dbReference type="EC" id="1.8.1.4" evidence="2 14"/>
<dbReference type="Gene3D" id="3.50.50.60">
    <property type="entry name" value="FAD/NAD(P)-binding domain"/>
    <property type="match status" value="2"/>
</dbReference>
<accession>A0A4D6Y8G5</accession>
<comment type="cofactor">
    <cofactor evidence="12 14">
        <name>FAD</name>
        <dbReference type="ChEBI" id="CHEBI:57692"/>
    </cofactor>
    <text evidence="12 14">Binds 1 FAD per subunit.</text>
</comment>
<keyword evidence="4 14" id="KW-0285">Flavoprotein</keyword>
<dbReference type="InterPro" id="IPR012999">
    <property type="entry name" value="Pyr_OxRdtase_I_AS"/>
</dbReference>
<organism evidence="17 18">
    <name type="scientific">Buchnera aphidicola</name>
    <name type="common">Sarucallis kahawaluokalani</name>
    <dbReference type="NCBI Taxonomy" id="1241878"/>
    <lineage>
        <taxon>Bacteria</taxon>
        <taxon>Pseudomonadati</taxon>
        <taxon>Pseudomonadota</taxon>
        <taxon>Gammaproteobacteria</taxon>
        <taxon>Enterobacterales</taxon>
        <taxon>Erwiniaceae</taxon>
        <taxon>Buchnera</taxon>
    </lineage>
</organism>
<dbReference type="AlphaFoldDB" id="A0A4D6Y8G5"/>
<feature type="binding site" evidence="12">
    <location>
        <position position="312"/>
    </location>
    <ligand>
        <name>FAD</name>
        <dbReference type="ChEBI" id="CHEBI:57692"/>
    </ligand>
</feature>
<dbReference type="OrthoDB" id="9800167at2"/>
<feature type="binding site" evidence="12">
    <location>
        <begin position="182"/>
        <end position="189"/>
    </location>
    <ligand>
        <name>NAD(+)</name>
        <dbReference type="ChEBI" id="CHEBI:57540"/>
    </ligand>
</feature>
<feature type="domain" description="FAD/NAD(P)-binding" evidence="16">
    <location>
        <begin position="8"/>
        <end position="327"/>
    </location>
</feature>
<feature type="domain" description="Pyridine nucleotide-disulphide oxidoreductase dimerisation" evidence="15">
    <location>
        <begin position="346"/>
        <end position="452"/>
    </location>
</feature>
<evidence type="ECO:0000256" key="14">
    <source>
        <dbReference type="RuleBase" id="RU003692"/>
    </source>
</evidence>
<evidence type="ECO:0000256" key="11">
    <source>
        <dbReference type="PIRSR" id="PIRSR000350-2"/>
    </source>
</evidence>
<dbReference type="GO" id="GO:0004148">
    <property type="term" value="F:dihydrolipoyl dehydrogenase (NADH) activity"/>
    <property type="evidence" value="ECO:0007669"/>
    <property type="project" value="UniProtKB-EC"/>
</dbReference>
<dbReference type="FunFam" id="3.30.390.30:FF:000001">
    <property type="entry name" value="Dihydrolipoyl dehydrogenase"/>
    <property type="match status" value="1"/>
</dbReference>
<feature type="binding site" evidence="12">
    <location>
        <begin position="318"/>
        <end position="321"/>
    </location>
    <ligand>
        <name>FAD</name>
        <dbReference type="ChEBI" id="CHEBI:57692"/>
    </ligand>
</feature>
<evidence type="ECO:0000256" key="3">
    <source>
        <dbReference type="ARBA" id="ARBA00016961"/>
    </source>
</evidence>
<comment type="similarity">
    <text evidence="1 14">Belongs to the class-I pyridine nucleotide-disulfide oxidoreductase family.</text>
</comment>
<dbReference type="Pfam" id="PF02852">
    <property type="entry name" value="Pyr_redox_dim"/>
    <property type="match status" value="1"/>
</dbReference>
<evidence type="ECO:0000256" key="5">
    <source>
        <dbReference type="ARBA" id="ARBA00022827"/>
    </source>
</evidence>
<dbReference type="InterPro" id="IPR001100">
    <property type="entry name" value="Pyr_nuc-diS_OxRdtase"/>
</dbReference>
<dbReference type="PANTHER" id="PTHR22912">
    <property type="entry name" value="DISULFIDE OXIDOREDUCTASE"/>
    <property type="match status" value="1"/>
</dbReference>
<evidence type="ECO:0000256" key="8">
    <source>
        <dbReference type="ARBA" id="ARBA00023157"/>
    </source>
</evidence>
<dbReference type="GO" id="GO:0006979">
    <property type="term" value="P:response to oxidative stress"/>
    <property type="evidence" value="ECO:0007669"/>
    <property type="project" value="UniProtKB-ARBA"/>
</dbReference>
<evidence type="ECO:0000256" key="13">
    <source>
        <dbReference type="PIRSR" id="PIRSR000350-4"/>
    </source>
</evidence>
<dbReference type="GO" id="GO:0006103">
    <property type="term" value="P:2-oxoglutarate metabolic process"/>
    <property type="evidence" value="ECO:0007669"/>
    <property type="project" value="TreeGrafter"/>
</dbReference>
<protein>
    <recommendedName>
        <fullName evidence="3 14">Dihydrolipoyl dehydrogenase</fullName>
        <ecNumber evidence="2 14">1.8.1.4</ecNumber>
    </recommendedName>
</protein>
<feature type="disulfide bond" description="Redox-active" evidence="13">
    <location>
        <begin position="45"/>
        <end position="50"/>
    </location>
</feature>
<dbReference type="InterPro" id="IPR023753">
    <property type="entry name" value="FAD/NAD-binding_dom"/>
</dbReference>
<sequence>MVRDIYIQVLVIGSGPAGYSAAFRSADLGLSTILVEKYNELGGVCLNVGCIPSKFLLHIAKVIKESKEVSKQGIFFNNPSINFDMLKSQKKNVINNLSAGLKHMAKNRNVKILYGVASFINKKKVLIVNKNEKLYIHFEHVIIATGSRSVKLSNIFDNSAYVWDSTNALSLKTIPKKLLIVGSGIIGLEMATFYSAIGSQVDVIDRFNQILPFLDYDIVKVFVNVIKRDFNILLQTSVKNTCIKNDQVIVTLCDTVNEKEVIYDAVLVAIGRTPNIQDLCLDNIGLHLTTENFIKVDNQFRTNVANIYAIGDVIGQPMLAHKGMHQGHIVAEIIAGNKHYFDPIVIPAVAYTDPEIAWVGIHEKEAIQRNINYEVAIFPWSASGRAIVSNCSQGVTKLIIDKDNRKIIGGIIVGRQAGELLSEITLAIEMGCDIEDIALTIHAHPTLYESIGLTAQMLQGTITDLMNVKSNIKK</sequence>
<evidence type="ECO:0000256" key="2">
    <source>
        <dbReference type="ARBA" id="ARBA00012608"/>
    </source>
</evidence>
<dbReference type="RefSeq" id="WP_158350461.1">
    <property type="nucleotide sequence ID" value="NZ_CP032999.1"/>
</dbReference>
<dbReference type="NCBIfam" id="TIGR01350">
    <property type="entry name" value="lipoamide_DH"/>
    <property type="match status" value="1"/>
</dbReference>
<dbReference type="GO" id="GO:0050660">
    <property type="term" value="F:flavin adenine dinucleotide binding"/>
    <property type="evidence" value="ECO:0007669"/>
    <property type="project" value="InterPro"/>
</dbReference>
<feature type="binding site" evidence="12">
    <location>
        <position position="54"/>
    </location>
    <ligand>
        <name>FAD</name>
        <dbReference type="ChEBI" id="CHEBI:57692"/>
    </ligand>
</feature>
<evidence type="ECO:0000259" key="16">
    <source>
        <dbReference type="Pfam" id="PF07992"/>
    </source>
</evidence>
<dbReference type="Pfam" id="PF07992">
    <property type="entry name" value="Pyr_redox_2"/>
    <property type="match status" value="1"/>
</dbReference>
<evidence type="ECO:0000256" key="12">
    <source>
        <dbReference type="PIRSR" id="PIRSR000350-3"/>
    </source>
</evidence>
<evidence type="ECO:0000313" key="17">
    <source>
        <dbReference type="EMBL" id="QCI25947.1"/>
    </source>
</evidence>
<name>A0A4D6Y8G5_9GAMM</name>
<dbReference type="PRINTS" id="PR00368">
    <property type="entry name" value="FADPNR"/>
</dbReference>
<comment type="miscellaneous">
    <text evidence="14">The active site is a redox-active disulfide bond.</text>
</comment>
<dbReference type="PRINTS" id="PR00411">
    <property type="entry name" value="PNDRDTASEI"/>
</dbReference>
<gene>
    <name evidence="17" type="primary">lpdA</name>
    <name evidence="17" type="ORF">D9V78_00740</name>
</gene>
<dbReference type="InterPro" id="IPR004099">
    <property type="entry name" value="Pyr_nucl-diS_OxRdtase_dimer"/>
</dbReference>
<dbReference type="PIRSF" id="PIRSF000350">
    <property type="entry name" value="Mercury_reductase_MerA"/>
    <property type="match status" value="1"/>
</dbReference>
<comment type="catalytic activity">
    <reaction evidence="10 14">
        <text>N(6)-[(R)-dihydrolipoyl]-L-lysyl-[protein] + NAD(+) = N(6)-[(R)-lipoyl]-L-lysyl-[protein] + NADH + H(+)</text>
        <dbReference type="Rhea" id="RHEA:15045"/>
        <dbReference type="Rhea" id="RHEA-COMP:10474"/>
        <dbReference type="Rhea" id="RHEA-COMP:10475"/>
        <dbReference type="ChEBI" id="CHEBI:15378"/>
        <dbReference type="ChEBI" id="CHEBI:57540"/>
        <dbReference type="ChEBI" id="CHEBI:57945"/>
        <dbReference type="ChEBI" id="CHEBI:83099"/>
        <dbReference type="ChEBI" id="CHEBI:83100"/>
        <dbReference type="EC" id="1.8.1.4"/>
    </reaction>
</comment>
<proteinExistence type="inferred from homology"/>
<keyword evidence="9 14" id="KW-0676">Redox-active center</keyword>
<keyword evidence="5 12" id="KW-0274">FAD</keyword>
<evidence type="ECO:0000259" key="15">
    <source>
        <dbReference type="Pfam" id="PF02852"/>
    </source>
</evidence>
<evidence type="ECO:0000256" key="1">
    <source>
        <dbReference type="ARBA" id="ARBA00007532"/>
    </source>
</evidence>
<dbReference type="Gene3D" id="3.30.390.30">
    <property type="match status" value="1"/>
</dbReference>
<dbReference type="PANTHER" id="PTHR22912:SF160">
    <property type="entry name" value="DIHYDROLIPOYL DEHYDROGENASE"/>
    <property type="match status" value="1"/>
</dbReference>
<evidence type="ECO:0000313" key="18">
    <source>
        <dbReference type="Proteomes" id="UP000298685"/>
    </source>
</evidence>
<keyword evidence="12" id="KW-0547">Nucleotide-binding</keyword>
<evidence type="ECO:0000256" key="4">
    <source>
        <dbReference type="ARBA" id="ARBA00022630"/>
    </source>
</evidence>
<keyword evidence="7 12" id="KW-0520">NAD</keyword>
<evidence type="ECO:0000256" key="9">
    <source>
        <dbReference type="ARBA" id="ARBA00023284"/>
    </source>
</evidence>
<dbReference type="EMBL" id="CP032999">
    <property type="protein sequence ID" value="QCI25947.1"/>
    <property type="molecule type" value="Genomic_DNA"/>
</dbReference>
<feature type="binding site" evidence="12">
    <location>
        <position position="271"/>
    </location>
    <ligand>
        <name>NAD(+)</name>
        <dbReference type="ChEBI" id="CHEBI:57540"/>
    </ligand>
</feature>
<dbReference type="SUPFAM" id="SSF55424">
    <property type="entry name" value="FAD/NAD-linked reductases, dimerisation (C-terminal) domain"/>
    <property type="match status" value="1"/>
</dbReference>